<feature type="region of interest" description="Disordered" evidence="2">
    <location>
        <begin position="32"/>
        <end position="63"/>
    </location>
</feature>
<dbReference type="PATRIC" id="fig|1120926.3.peg.932"/>
<keyword evidence="4" id="KW-1185">Reference proteome</keyword>
<keyword evidence="1" id="KW-0175">Coiled coil</keyword>
<feature type="coiled-coil region" evidence="1">
    <location>
        <begin position="89"/>
        <end position="135"/>
    </location>
</feature>
<feature type="compositionally biased region" description="Basic and acidic residues" evidence="2">
    <location>
        <begin position="54"/>
        <end position="63"/>
    </location>
</feature>
<dbReference type="PROSITE" id="PS51257">
    <property type="entry name" value="PROKAR_LIPOPROTEIN"/>
    <property type="match status" value="1"/>
</dbReference>
<dbReference type="Proteomes" id="UP000013117">
    <property type="component" value="Unassembled WGS sequence"/>
</dbReference>
<reference evidence="3 4" key="1">
    <citation type="submission" date="2013-02" db="EMBL/GenBank/DDBJ databases">
        <title>The Genome Sequence of Acinetobacter gerneri CIP 107464.</title>
        <authorList>
            <consortium name="The Broad Institute Genome Sequencing Platform"/>
            <consortium name="The Broad Institute Genome Sequencing Center for Infectious Disease"/>
            <person name="Cerqueira G."/>
            <person name="Feldgarden M."/>
            <person name="Courvalin P."/>
            <person name="Perichon B."/>
            <person name="Grillot-Courvalin C."/>
            <person name="Clermont D."/>
            <person name="Rocha E."/>
            <person name="Yoon E.-J."/>
            <person name="Nemec A."/>
            <person name="Walker B."/>
            <person name="Young S.K."/>
            <person name="Zeng Q."/>
            <person name="Gargeya S."/>
            <person name="Fitzgerald M."/>
            <person name="Haas B."/>
            <person name="Abouelleil A."/>
            <person name="Alvarado L."/>
            <person name="Arachchi H.M."/>
            <person name="Berlin A.M."/>
            <person name="Chapman S.B."/>
            <person name="Dewar J."/>
            <person name="Goldberg J."/>
            <person name="Griggs A."/>
            <person name="Gujja S."/>
            <person name="Hansen M."/>
            <person name="Howarth C."/>
            <person name="Imamovic A."/>
            <person name="Larimer J."/>
            <person name="McCowan C."/>
            <person name="Murphy C."/>
            <person name="Neiman D."/>
            <person name="Pearson M."/>
            <person name="Priest M."/>
            <person name="Roberts A."/>
            <person name="Saif S."/>
            <person name="Shea T."/>
            <person name="Sisk P."/>
            <person name="Sykes S."/>
            <person name="Wortman J."/>
            <person name="Nusbaum C."/>
            <person name="Birren B."/>
        </authorList>
    </citation>
    <scope>NUCLEOTIDE SEQUENCE [LARGE SCALE GENOMIC DNA]</scope>
    <source>
        <strain evidence="3 4">CIP 107464</strain>
    </source>
</reference>
<accession>N8YD23</accession>
<name>N8YD23_9GAMM</name>
<evidence type="ECO:0000256" key="1">
    <source>
        <dbReference type="SAM" id="Coils"/>
    </source>
</evidence>
<protein>
    <recommendedName>
        <fullName evidence="5">Lipoprotein</fullName>
    </recommendedName>
</protein>
<evidence type="ECO:0008006" key="5">
    <source>
        <dbReference type="Google" id="ProtNLM"/>
    </source>
</evidence>
<evidence type="ECO:0000313" key="4">
    <source>
        <dbReference type="Proteomes" id="UP000013117"/>
    </source>
</evidence>
<dbReference type="eggNOG" id="ENOG5031RBU">
    <property type="taxonomic scope" value="Bacteria"/>
</dbReference>
<dbReference type="HOGENOM" id="CLU_117976_0_0_6"/>
<evidence type="ECO:0000256" key="2">
    <source>
        <dbReference type="SAM" id="MobiDB-lite"/>
    </source>
</evidence>
<dbReference type="AlphaFoldDB" id="N8YD23"/>
<comment type="caution">
    <text evidence="3">The sequence shown here is derived from an EMBL/GenBank/DDBJ whole genome shotgun (WGS) entry which is preliminary data.</text>
</comment>
<gene>
    <name evidence="3" type="ORF">F960_00973</name>
</gene>
<dbReference type="EMBL" id="APPN01000052">
    <property type="protein sequence ID" value="ENV34667.1"/>
    <property type="molecule type" value="Genomic_DNA"/>
</dbReference>
<sequence length="206" mass="23342">MMKKLLQGAVLPFVIFSSGMLLLGCDQAREPHDDAAQIEQHSDRASDQTSQDRSSVETEASSRTDLKSGNMFYIARDVADMQLKTGDYVKKLEQTQNDLQQALDQKDQQQLQKTAQDLREQLQNFDRALNALNLKSQEVDSIRSEVLKANKQMLNSSFLNGEIDLSKVNFDKIQKQMNTIQRDMLQLAAMLIPSSSEEDNQNDADR</sequence>
<proteinExistence type="predicted"/>
<feature type="compositionally biased region" description="Basic and acidic residues" evidence="2">
    <location>
        <begin position="32"/>
        <end position="46"/>
    </location>
</feature>
<evidence type="ECO:0000313" key="3">
    <source>
        <dbReference type="EMBL" id="ENV34667.1"/>
    </source>
</evidence>
<organism evidence="3 4">
    <name type="scientific">Acinetobacter gerneri DSM 14967 = CIP 107464 = MTCC 9824</name>
    <dbReference type="NCBI Taxonomy" id="1120926"/>
    <lineage>
        <taxon>Bacteria</taxon>
        <taxon>Pseudomonadati</taxon>
        <taxon>Pseudomonadota</taxon>
        <taxon>Gammaproteobacteria</taxon>
        <taxon>Moraxellales</taxon>
        <taxon>Moraxellaceae</taxon>
        <taxon>Acinetobacter</taxon>
    </lineage>
</organism>